<reference evidence="1" key="1">
    <citation type="journal article" date="2022" name="Int. J. Syst. Evol. Microbiol.">
        <title>Prevotella lacticifex sp. nov., isolated from the rumen of cows.</title>
        <authorList>
            <person name="Shinkai T."/>
            <person name="Ikeyama N."/>
            <person name="Kumagai M."/>
            <person name="Ohmori H."/>
            <person name="Sakamoto M."/>
            <person name="Ohkuma M."/>
            <person name="Mitsumori M."/>
        </authorList>
    </citation>
    <scope>NUCLEOTIDE SEQUENCE</scope>
    <source>
        <strain evidence="1">R5076</strain>
    </source>
</reference>
<dbReference type="Proteomes" id="UP000825483">
    <property type="component" value="Unassembled WGS sequence"/>
</dbReference>
<comment type="caution">
    <text evidence="1">The sequence shown here is derived from an EMBL/GenBank/DDBJ whole genome shotgun (WGS) entry which is preliminary data.</text>
</comment>
<dbReference type="AlphaFoldDB" id="A0A9R1CWS3"/>
<evidence type="ECO:0000313" key="2">
    <source>
        <dbReference type="Proteomes" id="UP000825483"/>
    </source>
</evidence>
<evidence type="ECO:0000313" key="1">
    <source>
        <dbReference type="EMBL" id="GJG58821.1"/>
    </source>
</evidence>
<proteinExistence type="predicted"/>
<keyword evidence="2" id="KW-1185">Reference proteome</keyword>
<protein>
    <submittedName>
        <fullName evidence="1">Uncharacterized protein</fullName>
    </submittedName>
</protein>
<name>A0A9R1CWS3_9BACT</name>
<sequence length="76" mass="8830">MIFTIIAIFCFVIGYSILCFNTFNGKVTQKSVHTLIIKQFYFVDTTFAAVFYHTLDEIHIIILQLIGKIVILQRQN</sequence>
<organism evidence="1 2">
    <name type="scientific">Prevotella lacticifex</name>
    <dbReference type="NCBI Taxonomy" id="2854755"/>
    <lineage>
        <taxon>Bacteria</taxon>
        <taxon>Pseudomonadati</taxon>
        <taxon>Bacteroidota</taxon>
        <taxon>Bacteroidia</taxon>
        <taxon>Bacteroidales</taxon>
        <taxon>Prevotellaceae</taxon>
        <taxon>Prevotella</taxon>
    </lineage>
</organism>
<gene>
    <name evidence="1" type="ORF">PRLR5076_16720</name>
</gene>
<dbReference type="EMBL" id="BPUB01000002">
    <property type="protein sequence ID" value="GJG58821.1"/>
    <property type="molecule type" value="Genomic_DNA"/>
</dbReference>
<accession>A0A9R1CWS3</accession>